<feature type="compositionally biased region" description="Basic and acidic residues" evidence="2">
    <location>
        <begin position="52"/>
        <end position="67"/>
    </location>
</feature>
<dbReference type="InterPro" id="IPR036274">
    <property type="entry name" value="HR1_rpt_sf"/>
</dbReference>
<dbReference type="GO" id="GO:0007165">
    <property type="term" value="P:signal transduction"/>
    <property type="evidence" value="ECO:0007669"/>
    <property type="project" value="InterPro"/>
</dbReference>
<dbReference type="Pfam" id="PF02185">
    <property type="entry name" value="HR1"/>
    <property type="match status" value="1"/>
</dbReference>
<dbReference type="InterPro" id="IPR011072">
    <property type="entry name" value="HR1_rho-bd"/>
</dbReference>
<reference evidence="4 5" key="1">
    <citation type="submission" date="2022-12" db="EMBL/GenBank/DDBJ databases">
        <title>Chromosome-level genome assembly of true bugs.</title>
        <authorList>
            <person name="Ma L."/>
            <person name="Li H."/>
        </authorList>
    </citation>
    <scope>NUCLEOTIDE SEQUENCE [LARGE SCALE GENOMIC DNA]</scope>
    <source>
        <strain evidence="4">Lab_2022b</strain>
    </source>
</reference>
<evidence type="ECO:0000256" key="2">
    <source>
        <dbReference type="SAM" id="MobiDB-lite"/>
    </source>
</evidence>
<dbReference type="AlphaFoldDB" id="A0AAW1CPL3"/>
<accession>A0AAW1CPL3</accession>
<feature type="region of interest" description="Disordered" evidence="2">
    <location>
        <begin position="1"/>
        <end position="21"/>
    </location>
</feature>
<comment type="caution">
    <text evidence="4">The sequence shown here is derived from an EMBL/GenBank/DDBJ whole genome shotgun (WGS) entry which is preliminary data.</text>
</comment>
<keyword evidence="5" id="KW-1185">Reference proteome</keyword>
<keyword evidence="1" id="KW-0175">Coiled coil</keyword>
<gene>
    <name evidence="4" type="ORF">O3M35_001623</name>
</gene>
<dbReference type="PROSITE" id="PS51860">
    <property type="entry name" value="REM_1"/>
    <property type="match status" value="1"/>
</dbReference>
<dbReference type="SUPFAM" id="SSF46585">
    <property type="entry name" value="HR1 repeat"/>
    <property type="match status" value="2"/>
</dbReference>
<evidence type="ECO:0000313" key="4">
    <source>
        <dbReference type="EMBL" id="KAK9500342.1"/>
    </source>
</evidence>
<evidence type="ECO:0000313" key="5">
    <source>
        <dbReference type="Proteomes" id="UP001461498"/>
    </source>
</evidence>
<dbReference type="EMBL" id="JAPXFL010000010">
    <property type="protein sequence ID" value="KAK9500342.1"/>
    <property type="molecule type" value="Genomic_DNA"/>
</dbReference>
<evidence type="ECO:0000259" key="3">
    <source>
        <dbReference type="PROSITE" id="PS51860"/>
    </source>
</evidence>
<organism evidence="4 5">
    <name type="scientific">Rhynocoris fuscipes</name>
    <dbReference type="NCBI Taxonomy" id="488301"/>
    <lineage>
        <taxon>Eukaryota</taxon>
        <taxon>Metazoa</taxon>
        <taxon>Ecdysozoa</taxon>
        <taxon>Arthropoda</taxon>
        <taxon>Hexapoda</taxon>
        <taxon>Insecta</taxon>
        <taxon>Pterygota</taxon>
        <taxon>Neoptera</taxon>
        <taxon>Paraneoptera</taxon>
        <taxon>Hemiptera</taxon>
        <taxon>Heteroptera</taxon>
        <taxon>Panheteroptera</taxon>
        <taxon>Cimicomorpha</taxon>
        <taxon>Reduviidae</taxon>
        <taxon>Harpactorinae</taxon>
        <taxon>Harpactorini</taxon>
        <taxon>Rhynocoris</taxon>
    </lineage>
</organism>
<evidence type="ECO:0000256" key="1">
    <source>
        <dbReference type="PROSITE-ProRule" id="PRU01207"/>
    </source>
</evidence>
<feature type="domain" description="REM-1" evidence="3">
    <location>
        <begin position="1"/>
        <end position="47"/>
    </location>
</feature>
<dbReference type="Proteomes" id="UP001461498">
    <property type="component" value="Unassembled WGS sequence"/>
</dbReference>
<protein>
    <recommendedName>
        <fullName evidence="3">REM-1 domain-containing protein</fullName>
    </recommendedName>
</protein>
<proteinExistence type="predicted"/>
<sequence>MLKSLANSGHSRDKKLMGEAQQMLQDSKAKIEYLKMRIVKVRQGRGSLRSGGYHDQHNGDLSDKDQLGKQLEPPGLEDRVEELRHRLRIEAAVVEGAKNVIRSLQSSKAADKKALQEVSFLKYIFGFYFNSI</sequence>
<name>A0AAW1CPL3_9HEMI</name>
<feature type="region of interest" description="Disordered" evidence="2">
    <location>
        <begin position="46"/>
        <end position="72"/>
    </location>
</feature>
<dbReference type="Gene3D" id="1.10.287.160">
    <property type="entry name" value="HR1 repeat"/>
    <property type="match status" value="2"/>
</dbReference>